<keyword evidence="4" id="KW-0479">Metal-binding</keyword>
<feature type="binding site" evidence="11">
    <location>
        <position position="155"/>
    </location>
    <ligand>
        <name>substrate</name>
    </ligand>
</feature>
<organism evidence="13 14">
    <name type="scientific">Kineobactrum sediminis</name>
    <dbReference type="NCBI Taxonomy" id="1905677"/>
    <lineage>
        <taxon>Bacteria</taxon>
        <taxon>Pseudomonadati</taxon>
        <taxon>Pseudomonadota</taxon>
        <taxon>Gammaproteobacteria</taxon>
        <taxon>Cellvibrionales</taxon>
        <taxon>Halieaceae</taxon>
        <taxon>Kineobactrum</taxon>
    </lineage>
</organism>
<dbReference type="InterPro" id="IPR036412">
    <property type="entry name" value="HAD-like_sf"/>
</dbReference>
<feature type="binding site" evidence="11">
    <location>
        <position position="15"/>
    </location>
    <ligand>
        <name>substrate</name>
    </ligand>
</feature>
<dbReference type="EMBL" id="PKLZ01000007">
    <property type="protein sequence ID" value="PLW82609.1"/>
    <property type="molecule type" value="Genomic_DNA"/>
</dbReference>
<comment type="caution">
    <text evidence="13">The sequence shown here is derived from an EMBL/GenBank/DDBJ whole genome shotgun (WGS) entry which is preliminary data.</text>
</comment>
<reference evidence="14" key="1">
    <citation type="submission" date="2017-11" db="EMBL/GenBank/DDBJ databases">
        <title>The draft genome sequence of Chromatocurvus sp. F02.</title>
        <authorList>
            <person name="Du Z.-J."/>
            <person name="Chang Y.-Q."/>
        </authorList>
    </citation>
    <scope>NUCLEOTIDE SEQUENCE [LARGE SCALE GENOMIC DNA]</scope>
    <source>
        <strain evidence="14">F02</strain>
    </source>
</reference>
<gene>
    <name evidence="13" type="ORF">CWI75_08475</name>
</gene>
<keyword evidence="3" id="KW-0028">Amino-acid biosynthesis</keyword>
<feature type="active site" description="Nucleophile" evidence="10">
    <location>
        <position position="7"/>
    </location>
</feature>
<dbReference type="GO" id="GO:0005737">
    <property type="term" value="C:cytoplasm"/>
    <property type="evidence" value="ECO:0007669"/>
    <property type="project" value="TreeGrafter"/>
</dbReference>
<dbReference type="GO" id="GO:0000287">
    <property type="term" value="F:magnesium ion binding"/>
    <property type="evidence" value="ECO:0007669"/>
    <property type="project" value="TreeGrafter"/>
</dbReference>
<dbReference type="Proteomes" id="UP000234845">
    <property type="component" value="Unassembled WGS sequence"/>
</dbReference>
<dbReference type="InterPro" id="IPR011863">
    <property type="entry name" value="HSK-PSP"/>
</dbReference>
<evidence type="ECO:0000256" key="10">
    <source>
        <dbReference type="PIRSR" id="PIRSR611863-1"/>
    </source>
</evidence>
<dbReference type="EC" id="3.1.3.3" evidence="2"/>
<dbReference type="PANTHER" id="PTHR43344:SF2">
    <property type="entry name" value="PHOSPHOSERINE PHOSPHATASE"/>
    <property type="match status" value="1"/>
</dbReference>
<dbReference type="NCBIfam" id="TIGR02137">
    <property type="entry name" value="HSK-PSP"/>
    <property type="match status" value="1"/>
</dbReference>
<accession>A0A2N5Y2L7</accession>
<dbReference type="PANTHER" id="PTHR43344">
    <property type="entry name" value="PHOSPHOSERINE PHOSPHATASE"/>
    <property type="match status" value="1"/>
</dbReference>
<dbReference type="SUPFAM" id="SSF56784">
    <property type="entry name" value="HAD-like"/>
    <property type="match status" value="1"/>
</dbReference>
<evidence type="ECO:0000256" key="1">
    <source>
        <dbReference type="ARBA" id="ARBA00005135"/>
    </source>
</evidence>
<sequence length="205" mass="23102">MELACLDLEGVLIPEIWIAFAERTGIEELRATTRDIPDYDVLMKQRLRLLDQHGLKLDDIQAVIATLEPLPGAAEFLDWLRARFQVIILSDTFYEFSAPLMRQLGWPTLLCHKLVVDEGGSVIDYTLRQKDPKRASIQALHTLNYRIIAAGDSYNDTTMLGEADVGLLFHAPQNVIDEFPQFEAVHNFPALKAAFIAASHRSLTL</sequence>
<name>A0A2N5Y2L7_9GAMM</name>
<dbReference type="AlphaFoldDB" id="A0A2N5Y2L7"/>
<keyword evidence="13" id="KW-0808">Transferase</keyword>
<keyword evidence="6" id="KW-0460">Magnesium</keyword>
<evidence type="ECO:0000256" key="11">
    <source>
        <dbReference type="PIRSR" id="PIRSR611863-2"/>
    </source>
</evidence>
<feature type="binding site" evidence="12">
    <location>
        <position position="152"/>
    </location>
    <ligand>
        <name>Mg(2+)</name>
        <dbReference type="ChEBI" id="CHEBI:18420"/>
    </ligand>
</feature>
<dbReference type="Gene3D" id="3.90.1470.10">
    <property type="entry name" value="thrh gene product, domain 2"/>
    <property type="match status" value="1"/>
</dbReference>
<dbReference type="InterPro" id="IPR023214">
    <property type="entry name" value="HAD_sf"/>
</dbReference>
<dbReference type="Pfam" id="PF00702">
    <property type="entry name" value="Hydrolase"/>
    <property type="match status" value="1"/>
</dbReference>
<evidence type="ECO:0000313" key="13">
    <source>
        <dbReference type="EMBL" id="PLW82609.1"/>
    </source>
</evidence>
<keyword evidence="5" id="KW-0378">Hydrolase</keyword>
<dbReference type="RefSeq" id="WP_101521077.1">
    <property type="nucleotide sequence ID" value="NZ_PKLZ01000007.1"/>
</dbReference>
<feature type="binding site" evidence="11">
    <location>
        <begin position="90"/>
        <end position="91"/>
    </location>
    <ligand>
        <name>substrate</name>
    </ligand>
</feature>
<keyword evidence="7" id="KW-0718">Serine biosynthesis</keyword>
<comment type="catalytic activity">
    <reaction evidence="8">
        <text>O-phospho-L-serine + H2O = L-serine + phosphate</text>
        <dbReference type="Rhea" id="RHEA:21208"/>
        <dbReference type="ChEBI" id="CHEBI:15377"/>
        <dbReference type="ChEBI" id="CHEBI:33384"/>
        <dbReference type="ChEBI" id="CHEBI:43474"/>
        <dbReference type="ChEBI" id="CHEBI:57524"/>
        <dbReference type="EC" id="3.1.3.3"/>
    </reaction>
</comment>
<evidence type="ECO:0000313" key="14">
    <source>
        <dbReference type="Proteomes" id="UP000234845"/>
    </source>
</evidence>
<dbReference type="GO" id="GO:0006564">
    <property type="term" value="P:L-serine biosynthetic process"/>
    <property type="evidence" value="ECO:0007669"/>
    <property type="project" value="UniProtKB-KW"/>
</dbReference>
<feature type="binding site" evidence="11">
    <location>
        <position position="133"/>
    </location>
    <ligand>
        <name>substrate</name>
    </ligand>
</feature>
<dbReference type="GO" id="GO:0036424">
    <property type="term" value="F:L-phosphoserine phosphatase activity"/>
    <property type="evidence" value="ECO:0007669"/>
    <property type="project" value="TreeGrafter"/>
</dbReference>
<comment type="cofactor">
    <cofactor evidence="12">
        <name>Mg(2+)</name>
        <dbReference type="ChEBI" id="CHEBI:18420"/>
    </cofactor>
    <text evidence="12">Binds 1 Mg(2+) ion per subunit.</text>
</comment>
<dbReference type="OrthoDB" id="9801134at2"/>
<evidence type="ECO:0000256" key="6">
    <source>
        <dbReference type="ARBA" id="ARBA00022842"/>
    </source>
</evidence>
<feature type="active site" description="Proton donor" evidence="10">
    <location>
        <position position="9"/>
    </location>
</feature>
<evidence type="ECO:0000256" key="7">
    <source>
        <dbReference type="ARBA" id="ARBA00023299"/>
    </source>
</evidence>
<comment type="pathway">
    <text evidence="1">Amino-acid biosynthesis; L-serine biosynthesis; L-serine from 3-phospho-D-glycerate: step 3/3.</text>
</comment>
<keyword evidence="14" id="KW-1185">Reference proteome</keyword>
<feature type="binding site" evidence="12">
    <location>
        <position position="9"/>
    </location>
    <ligand>
        <name>Mg(2+)</name>
        <dbReference type="ChEBI" id="CHEBI:18420"/>
    </ligand>
</feature>
<dbReference type="NCBIfam" id="NF010109">
    <property type="entry name" value="PRK13582.1"/>
    <property type="match status" value="1"/>
</dbReference>
<feature type="binding site" evidence="11">
    <location>
        <position position="46"/>
    </location>
    <ligand>
        <name>substrate</name>
    </ligand>
</feature>
<proteinExistence type="predicted"/>
<comment type="catalytic activity">
    <reaction evidence="9">
        <text>O-phospho-D-serine + H2O = D-serine + phosphate</text>
        <dbReference type="Rhea" id="RHEA:24873"/>
        <dbReference type="ChEBI" id="CHEBI:15377"/>
        <dbReference type="ChEBI" id="CHEBI:35247"/>
        <dbReference type="ChEBI" id="CHEBI:43474"/>
        <dbReference type="ChEBI" id="CHEBI:58680"/>
        <dbReference type="EC" id="3.1.3.3"/>
    </reaction>
</comment>
<evidence type="ECO:0000256" key="9">
    <source>
        <dbReference type="ARBA" id="ARBA00048523"/>
    </source>
</evidence>
<dbReference type="GO" id="GO:0016740">
    <property type="term" value="F:transferase activity"/>
    <property type="evidence" value="ECO:0007669"/>
    <property type="project" value="UniProtKB-KW"/>
</dbReference>
<evidence type="ECO:0000256" key="4">
    <source>
        <dbReference type="ARBA" id="ARBA00022723"/>
    </source>
</evidence>
<feature type="binding site" evidence="12">
    <location>
        <position position="7"/>
    </location>
    <ligand>
        <name>Mg(2+)</name>
        <dbReference type="ChEBI" id="CHEBI:18420"/>
    </ligand>
</feature>
<dbReference type="InterPro" id="IPR050582">
    <property type="entry name" value="HAD-like_SerB"/>
</dbReference>
<evidence type="ECO:0000256" key="3">
    <source>
        <dbReference type="ARBA" id="ARBA00022605"/>
    </source>
</evidence>
<evidence type="ECO:0000256" key="12">
    <source>
        <dbReference type="PIRSR" id="PIRSR611863-3"/>
    </source>
</evidence>
<evidence type="ECO:0000256" key="2">
    <source>
        <dbReference type="ARBA" id="ARBA00012640"/>
    </source>
</evidence>
<evidence type="ECO:0000256" key="5">
    <source>
        <dbReference type="ARBA" id="ARBA00022801"/>
    </source>
</evidence>
<protein>
    <recommendedName>
        <fullName evidence="2">phosphoserine phosphatase</fullName>
        <ecNumber evidence="2">3.1.3.3</ecNumber>
    </recommendedName>
</protein>
<evidence type="ECO:0000256" key="8">
    <source>
        <dbReference type="ARBA" id="ARBA00048138"/>
    </source>
</evidence>
<dbReference type="Gene3D" id="3.40.50.1000">
    <property type="entry name" value="HAD superfamily/HAD-like"/>
    <property type="match status" value="1"/>
</dbReference>